<dbReference type="EMBL" id="CYKH01001994">
    <property type="protein sequence ID" value="CUG92033.1"/>
    <property type="molecule type" value="Genomic_DNA"/>
</dbReference>
<sequence>MSSSHHGDCMLCVVFIIFIRSYLLQRSPLSLAEILFFHTYSAPGFFPENRMSSYIIIPLVVLATIVVSNDPFVAAQDCATDADCKPAACCHATACMSAELAPSSCGPAESCGCEPFTLDCGGRCFCTELKKCAAFLNLNSGGVSAGGGGGGGAANSANRKRKYTYGYTKISVKK</sequence>
<protein>
    <submittedName>
        <fullName evidence="1">Uncharacterized protein</fullName>
    </submittedName>
</protein>
<evidence type="ECO:0000313" key="2">
    <source>
        <dbReference type="Proteomes" id="UP000051952"/>
    </source>
</evidence>
<evidence type="ECO:0000313" key="1">
    <source>
        <dbReference type="EMBL" id="CUG92033.1"/>
    </source>
</evidence>
<reference evidence="2" key="1">
    <citation type="submission" date="2015-09" db="EMBL/GenBank/DDBJ databases">
        <authorList>
            <consortium name="Pathogen Informatics"/>
        </authorList>
    </citation>
    <scope>NUCLEOTIDE SEQUENCE [LARGE SCALE GENOMIC DNA]</scope>
    <source>
        <strain evidence="2">Lake Konstanz</strain>
    </source>
</reference>
<dbReference type="VEuPathDB" id="TriTrypDB:BSAL_35220"/>
<name>A0A0S4JN02_BODSA</name>
<gene>
    <name evidence="1" type="ORF">BSAL_35220</name>
</gene>
<accession>A0A0S4JN02</accession>
<proteinExistence type="predicted"/>
<dbReference type="Proteomes" id="UP000051952">
    <property type="component" value="Unassembled WGS sequence"/>
</dbReference>
<organism evidence="1 2">
    <name type="scientific">Bodo saltans</name>
    <name type="common">Flagellated protozoan</name>
    <dbReference type="NCBI Taxonomy" id="75058"/>
    <lineage>
        <taxon>Eukaryota</taxon>
        <taxon>Discoba</taxon>
        <taxon>Euglenozoa</taxon>
        <taxon>Kinetoplastea</taxon>
        <taxon>Metakinetoplastina</taxon>
        <taxon>Eubodonida</taxon>
        <taxon>Bodonidae</taxon>
        <taxon>Bodo</taxon>
    </lineage>
</organism>
<keyword evidence="2" id="KW-1185">Reference proteome</keyword>
<dbReference type="AlphaFoldDB" id="A0A0S4JN02"/>